<gene>
    <name evidence="2" type="ORF">AJ80_06866</name>
</gene>
<sequence length="625" mass="68327">MAAPSTTLITFLLRTPPNTRSVKLLGSWDNFTKPYSMERDLRIGTGHWRGCHTFTNIICDGETGSSRPGRNGGLKMGGTYWYYYQLDDHVEYYSEAEPSTTACPFLPGQVVNVLHVPINLPSSKRYHSRDSSVASERTPYQTMKPEDKYLNPRTPPRPKLPRLTTSPADLPQRSSPAISPLPTPLSATSSERSSSHPRATSNLRRFRLGGKLSLDLRRSPSPGAKSGALRTAFINFASPLPGASDGERERGRQGYTGRSRSTSRSKAEYKPSALGRSGNTSLNTSNPSSPRLGSSENLGKEALTLRVDTSYRAYSPQSRDRSTSRTREMSPLSNSVTIEDLLADEQQRTHADSLTSRLTALNESGTTLHTLELNLIQEDELTTPLDLFGKRLPTLPNSPSSVLDEELRAMDALNQPYPEEALQSHFSEFSDTASEMSGSYSSYLLPSGSRFSEYSTDAEMHSPSSMTSASTFNNDSACTDQFTGFDFAMSQTSASPTIVSGLDNPGKKSDETCRPSTKTSDLGISGLCIAKKSRAGSDNSSRAGEPRKFPTSWEGLVIRGDDYSSGNPLELDESALTTPRANQSNTNNYTLPDPLPEQSIQLQTTMQELMDELSYLGSMIEAKGC</sequence>
<evidence type="ECO:0000256" key="1">
    <source>
        <dbReference type="SAM" id="MobiDB-lite"/>
    </source>
</evidence>
<feature type="compositionally biased region" description="Polar residues" evidence="1">
    <location>
        <begin position="575"/>
        <end position="590"/>
    </location>
</feature>
<feature type="region of interest" description="Disordered" evidence="1">
    <location>
        <begin position="497"/>
        <end position="519"/>
    </location>
</feature>
<dbReference type="STRING" id="1447883.A0A2B7XU84"/>
<feature type="region of interest" description="Disordered" evidence="1">
    <location>
        <begin position="564"/>
        <end position="595"/>
    </location>
</feature>
<accession>A0A2B7XU84</accession>
<protein>
    <submittedName>
        <fullName evidence="2">Uncharacterized protein</fullName>
    </submittedName>
</protein>
<dbReference type="PANTHER" id="PTHR40625">
    <property type="entry name" value="GTP-BINDING PROTEIN ESDC-RELATED"/>
    <property type="match status" value="1"/>
</dbReference>
<comment type="caution">
    <text evidence="2">The sequence shown here is derived from an EMBL/GenBank/DDBJ whole genome shotgun (WGS) entry which is preliminary data.</text>
</comment>
<proteinExistence type="predicted"/>
<dbReference type="PANTHER" id="PTHR40625:SF1">
    <property type="entry name" value="AMP-ACTIVATED PROTEIN KINASE GLYCOGEN-BINDING DOMAIN-CONTAINING PROTEIN"/>
    <property type="match status" value="1"/>
</dbReference>
<dbReference type="EMBL" id="PDNA01000123">
    <property type="protein sequence ID" value="PGH12047.1"/>
    <property type="molecule type" value="Genomic_DNA"/>
</dbReference>
<keyword evidence="3" id="KW-1185">Reference proteome</keyword>
<name>A0A2B7XU84_POLH7</name>
<feature type="compositionally biased region" description="Low complexity" evidence="1">
    <location>
        <begin position="253"/>
        <end position="264"/>
    </location>
</feature>
<feature type="compositionally biased region" description="Polar residues" evidence="1">
    <location>
        <begin position="131"/>
        <end position="141"/>
    </location>
</feature>
<feature type="compositionally biased region" description="Basic and acidic residues" evidence="1">
    <location>
        <begin position="318"/>
        <end position="328"/>
    </location>
</feature>
<evidence type="ECO:0000313" key="3">
    <source>
        <dbReference type="Proteomes" id="UP000224634"/>
    </source>
</evidence>
<evidence type="ECO:0000313" key="2">
    <source>
        <dbReference type="EMBL" id="PGH12047.1"/>
    </source>
</evidence>
<organism evidence="2 3">
    <name type="scientific">Polytolypa hystricis (strain UAMH7299)</name>
    <dbReference type="NCBI Taxonomy" id="1447883"/>
    <lineage>
        <taxon>Eukaryota</taxon>
        <taxon>Fungi</taxon>
        <taxon>Dikarya</taxon>
        <taxon>Ascomycota</taxon>
        <taxon>Pezizomycotina</taxon>
        <taxon>Eurotiomycetes</taxon>
        <taxon>Eurotiomycetidae</taxon>
        <taxon>Onygenales</taxon>
        <taxon>Onygenales incertae sedis</taxon>
        <taxon>Polytolypa</taxon>
    </lineage>
</organism>
<feature type="region of interest" description="Disordered" evidence="1">
    <location>
        <begin position="237"/>
        <end position="335"/>
    </location>
</feature>
<dbReference type="OrthoDB" id="5422351at2759"/>
<feature type="compositionally biased region" description="Low complexity" evidence="1">
    <location>
        <begin position="277"/>
        <end position="290"/>
    </location>
</feature>
<feature type="region of interest" description="Disordered" evidence="1">
    <location>
        <begin position="122"/>
        <end position="206"/>
    </location>
</feature>
<dbReference type="Proteomes" id="UP000224634">
    <property type="component" value="Unassembled WGS sequence"/>
</dbReference>
<dbReference type="AlphaFoldDB" id="A0A2B7XU84"/>
<reference evidence="2 3" key="1">
    <citation type="submission" date="2017-10" db="EMBL/GenBank/DDBJ databases">
        <title>Comparative genomics in systemic dimorphic fungi from Ajellomycetaceae.</title>
        <authorList>
            <person name="Munoz J.F."/>
            <person name="Mcewen J.G."/>
            <person name="Clay O.K."/>
            <person name="Cuomo C.A."/>
        </authorList>
    </citation>
    <scope>NUCLEOTIDE SEQUENCE [LARGE SCALE GENOMIC DNA]</scope>
    <source>
        <strain evidence="2 3">UAMH7299</strain>
    </source>
</reference>